<dbReference type="EMBL" id="JAPFFL010000005">
    <property type="protein sequence ID" value="KAJ6724852.1"/>
    <property type="molecule type" value="Genomic_DNA"/>
</dbReference>
<proteinExistence type="predicted"/>
<evidence type="ECO:0000313" key="2">
    <source>
        <dbReference type="Proteomes" id="UP001151529"/>
    </source>
</evidence>
<dbReference type="Proteomes" id="UP001151529">
    <property type="component" value="Chromosome 11"/>
</dbReference>
<comment type="caution">
    <text evidence="1">The sequence shown here is derived from an EMBL/GenBank/DDBJ whole genome shotgun (WGS) entry which is preliminary data.</text>
</comment>
<organism evidence="1 2">
    <name type="scientific">Salix viminalis</name>
    <name type="common">Common osier</name>
    <name type="synonym">Basket willow</name>
    <dbReference type="NCBI Taxonomy" id="40686"/>
    <lineage>
        <taxon>Eukaryota</taxon>
        <taxon>Viridiplantae</taxon>
        <taxon>Streptophyta</taxon>
        <taxon>Embryophyta</taxon>
        <taxon>Tracheophyta</taxon>
        <taxon>Spermatophyta</taxon>
        <taxon>Magnoliopsida</taxon>
        <taxon>eudicotyledons</taxon>
        <taxon>Gunneridae</taxon>
        <taxon>Pentapetalae</taxon>
        <taxon>rosids</taxon>
        <taxon>fabids</taxon>
        <taxon>Malpighiales</taxon>
        <taxon>Salicaceae</taxon>
        <taxon>Saliceae</taxon>
        <taxon>Salix</taxon>
    </lineage>
</organism>
<evidence type="ECO:0000313" key="1">
    <source>
        <dbReference type="EMBL" id="KAJ6724852.1"/>
    </source>
</evidence>
<protein>
    <submittedName>
        <fullName evidence="1">Uncharacterized protein</fullName>
    </submittedName>
</protein>
<reference evidence="1" key="2">
    <citation type="journal article" date="2023" name="Int. J. Mol. Sci.">
        <title>De Novo Assembly and Annotation of 11 Diverse Shrub Willow (Salix) Genomes Reveals Novel Gene Organization in Sex-Linked Regions.</title>
        <authorList>
            <person name="Hyden B."/>
            <person name="Feng K."/>
            <person name="Yates T.B."/>
            <person name="Jawdy S."/>
            <person name="Cereghino C."/>
            <person name="Smart L.B."/>
            <person name="Muchero W."/>
        </authorList>
    </citation>
    <scope>NUCLEOTIDE SEQUENCE [LARGE SCALE GENOMIC DNA]</scope>
    <source>
        <tissue evidence="1">Shoot tip</tissue>
    </source>
</reference>
<gene>
    <name evidence="1" type="ORF">OIU85_022742</name>
</gene>
<accession>A0A9Q0U7G9</accession>
<sequence>MDDFSPDQDIRLVSVLSFGASVTREQGSEFHVILTVATDKSSVKLLERSRSSECKVTVNSTVNGVASDDVNQLVPIVLQPAVSIISLVNGRLVQSTMGAFGCGRATLHVSITKTINYRMILLYDELPLKTSDFNGCLCAHRTIHRGHSVCSGPFTSSRR</sequence>
<keyword evidence="2" id="KW-1185">Reference proteome</keyword>
<name>A0A9Q0U7G9_SALVM</name>
<reference evidence="1" key="1">
    <citation type="submission" date="2022-11" db="EMBL/GenBank/DDBJ databases">
        <authorList>
            <person name="Hyden B.L."/>
            <person name="Feng K."/>
            <person name="Yates T."/>
            <person name="Jawdy S."/>
            <person name="Smart L.B."/>
            <person name="Muchero W."/>
        </authorList>
    </citation>
    <scope>NUCLEOTIDE SEQUENCE</scope>
    <source>
        <tissue evidence="1">Shoot tip</tissue>
    </source>
</reference>
<dbReference type="AlphaFoldDB" id="A0A9Q0U7G9"/>